<dbReference type="EMBL" id="JARJLG010000004">
    <property type="protein sequence ID" value="KAJ7782034.1"/>
    <property type="molecule type" value="Genomic_DNA"/>
</dbReference>
<feature type="compositionally biased region" description="Basic and acidic residues" evidence="1">
    <location>
        <begin position="176"/>
        <end position="187"/>
    </location>
</feature>
<evidence type="ECO:0000313" key="3">
    <source>
        <dbReference type="EMBL" id="KAJ7782034.1"/>
    </source>
</evidence>
<comment type="caution">
    <text evidence="3">The sequence shown here is derived from an EMBL/GenBank/DDBJ whole genome shotgun (WGS) entry which is preliminary data.</text>
</comment>
<accession>A0AAD7NZQ1</accession>
<proteinExistence type="predicted"/>
<feature type="compositionally biased region" description="Low complexity" evidence="1">
    <location>
        <begin position="569"/>
        <end position="580"/>
    </location>
</feature>
<protein>
    <recommendedName>
        <fullName evidence="2">Cryptic loci regulator 2 N-terminal domain-containing protein</fullName>
    </recommendedName>
</protein>
<dbReference type="GO" id="GO:0030466">
    <property type="term" value="P:silent mating-type cassette heterochromatin formation"/>
    <property type="evidence" value="ECO:0007669"/>
    <property type="project" value="TreeGrafter"/>
</dbReference>
<dbReference type="GO" id="GO:0033553">
    <property type="term" value="C:rDNA heterochromatin"/>
    <property type="evidence" value="ECO:0007669"/>
    <property type="project" value="TreeGrafter"/>
</dbReference>
<dbReference type="PANTHER" id="PTHR38046">
    <property type="entry name" value="CRYPTIC LOCI REGULATOR 2"/>
    <property type="match status" value="1"/>
</dbReference>
<dbReference type="Proteomes" id="UP001215280">
    <property type="component" value="Unassembled WGS sequence"/>
</dbReference>
<keyword evidence="4" id="KW-1185">Reference proteome</keyword>
<dbReference type="InterPro" id="IPR031915">
    <property type="entry name" value="Clr2_N"/>
</dbReference>
<feature type="region of interest" description="Disordered" evidence="1">
    <location>
        <begin position="562"/>
        <end position="592"/>
    </location>
</feature>
<evidence type="ECO:0000259" key="2">
    <source>
        <dbReference type="Pfam" id="PF16761"/>
    </source>
</evidence>
<gene>
    <name evidence="3" type="ORF">DFH07DRAFT_728887</name>
</gene>
<dbReference type="GO" id="GO:0070824">
    <property type="term" value="C:SHREC complex"/>
    <property type="evidence" value="ECO:0007669"/>
    <property type="project" value="InterPro"/>
</dbReference>
<dbReference type="InterPro" id="IPR038986">
    <property type="entry name" value="Clr2"/>
</dbReference>
<name>A0AAD7NZQ1_9AGAR</name>
<feature type="region of interest" description="Disordered" evidence="1">
    <location>
        <begin position="161"/>
        <end position="192"/>
    </location>
</feature>
<evidence type="ECO:0000313" key="4">
    <source>
        <dbReference type="Proteomes" id="UP001215280"/>
    </source>
</evidence>
<dbReference type="Pfam" id="PF16761">
    <property type="entry name" value="Clr2_transil"/>
    <property type="match status" value="1"/>
</dbReference>
<feature type="domain" description="Cryptic loci regulator 2 N-terminal" evidence="2">
    <location>
        <begin position="83"/>
        <end position="146"/>
    </location>
</feature>
<dbReference type="PANTHER" id="PTHR38046:SF1">
    <property type="entry name" value="CRYPTIC LOCI REGULATOR 2"/>
    <property type="match status" value="1"/>
</dbReference>
<dbReference type="AlphaFoldDB" id="A0AAD7NZQ1"/>
<evidence type="ECO:0000256" key="1">
    <source>
        <dbReference type="SAM" id="MobiDB-lite"/>
    </source>
</evidence>
<sequence>MSHRSHSTKHALPANPSWVDFPRSDGDPRLWPTNTTREVDEEGCVNYMQPVDLDEPLSIKWRMGVGDAISVALQLDASNKQSYVLRGFPSGYRMFDHHKGKAEAPRHDVYLFGSDSRARFRSVPEFIPHAIWLMGDGNVPCKCKYCSKKPQREITSSMGGILRVSHSPSPSRPHRPKTEKVGKKEKGLGSGGRHLGSKGVYAGLKTVEPPHAFQLPQPGSHIQKNSIQLVERNNDLREAIRVPSDGGLPRWFRDGELVWCALENPIMGPGEIGIKFWPAIVDEVKLLIRPEPLPADSVTDDSPPWITHQSTAYKVQFLAISRSYLLPDTMVIPYQSYIAPNEVLHEMVQRPVDDWDFDPDKLSNFDPCPPTSSPPPTFVDTLTPFAVALQIASMLSTFWCLTDEWDAKLSLPQAPTRPIAPPSSLQSAIEAAGVNNASISSGPRPQIPPPQTRTVTQTRFQGIWWGGERLWADDLVRLKVPRNCLAPTGAPHIFAPSGPGPKSRALIDASNADPSEYGGTSRGVFMKLQTIFLVEGGNTGKRECRVSGMLYELADADWEDPNLPRNVESIPSSAALPPSSGQKEPPLPPPPTGYKFRPILATGQEAVMSLSLLSGRYYPRLLQHPLLKTCLSNIIPSDQNTMLQAAHLWALEGLFGGYKNCVDPSKYKAHREKMMTDATHGAMLALLDHVDDRRAQMDVDS</sequence>
<reference evidence="3" key="1">
    <citation type="submission" date="2023-03" db="EMBL/GenBank/DDBJ databases">
        <title>Massive genome expansion in bonnet fungi (Mycena s.s.) driven by repeated elements and novel gene families across ecological guilds.</title>
        <authorList>
            <consortium name="Lawrence Berkeley National Laboratory"/>
            <person name="Harder C.B."/>
            <person name="Miyauchi S."/>
            <person name="Viragh M."/>
            <person name="Kuo A."/>
            <person name="Thoen E."/>
            <person name="Andreopoulos B."/>
            <person name="Lu D."/>
            <person name="Skrede I."/>
            <person name="Drula E."/>
            <person name="Henrissat B."/>
            <person name="Morin E."/>
            <person name="Kohler A."/>
            <person name="Barry K."/>
            <person name="LaButti K."/>
            <person name="Morin E."/>
            <person name="Salamov A."/>
            <person name="Lipzen A."/>
            <person name="Mereny Z."/>
            <person name="Hegedus B."/>
            <person name="Baldrian P."/>
            <person name="Stursova M."/>
            <person name="Weitz H."/>
            <person name="Taylor A."/>
            <person name="Grigoriev I.V."/>
            <person name="Nagy L.G."/>
            <person name="Martin F."/>
            <person name="Kauserud H."/>
        </authorList>
    </citation>
    <scope>NUCLEOTIDE SEQUENCE</scope>
    <source>
        <strain evidence="3">CBHHK188m</strain>
    </source>
</reference>
<feature type="region of interest" description="Disordered" evidence="1">
    <location>
        <begin position="1"/>
        <end position="25"/>
    </location>
</feature>
<organism evidence="3 4">
    <name type="scientific">Mycena maculata</name>
    <dbReference type="NCBI Taxonomy" id="230809"/>
    <lineage>
        <taxon>Eukaryota</taxon>
        <taxon>Fungi</taxon>
        <taxon>Dikarya</taxon>
        <taxon>Basidiomycota</taxon>
        <taxon>Agaricomycotina</taxon>
        <taxon>Agaricomycetes</taxon>
        <taxon>Agaricomycetidae</taxon>
        <taxon>Agaricales</taxon>
        <taxon>Marasmiineae</taxon>
        <taxon>Mycenaceae</taxon>
        <taxon>Mycena</taxon>
    </lineage>
</organism>
<dbReference type="GO" id="GO:0031934">
    <property type="term" value="C:mating-type region heterochromatin"/>
    <property type="evidence" value="ECO:0007669"/>
    <property type="project" value="TreeGrafter"/>
</dbReference>